<dbReference type="EMBL" id="LT985287">
    <property type="protein sequence ID" value="SPE02287.1"/>
    <property type="molecule type" value="Genomic_DNA"/>
</dbReference>
<proteinExistence type="predicted"/>
<evidence type="ECO:0000313" key="1">
    <source>
        <dbReference type="EMBL" id="SPE02287.1"/>
    </source>
</evidence>
<gene>
    <name evidence="1" type="primary">eex</name>
    <name evidence="1" type="ORF">RCS69_PI0051</name>
</gene>
<dbReference type="NCBIfam" id="NF033894">
    <property type="entry name" value="Eex_IncN"/>
    <property type="match status" value="1"/>
</dbReference>
<dbReference type="AlphaFoldDB" id="A0A0L7AID4"/>
<protein>
    <submittedName>
        <fullName evidence="1">Entry exclusion protein</fullName>
    </submittedName>
</protein>
<dbReference type="RefSeq" id="WP_033544588.1">
    <property type="nucleotide sequence ID" value="NZ_BGND01000004.1"/>
</dbReference>
<reference evidence="1" key="1">
    <citation type="submission" date="2018-02" db="EMBL/GenBank/DDBJ databases">
        <authorList>
            <person name="Cohen D.B."/>
            <person name="Kent A.D."/>
        </authorList>
    </citation>
    <scope>NUCLEOTIDE SEQUENCE</scope>
    <source>
        <strain evidence="1">RPC3</strain>
    </source>
</reference>
<dbReference type="PROSITE" id="PS51257">
    <property type="entry name" value="PROKAR_LIPOPROTEIN"/>
    <property type="match status" value="1"/>
</dbReference>
<dbReference type="InterPro" id="IPR047937">
    <property type="entry name" value="Eex_IncN-like"/>
</dbReference>
<name>A0A0L7AID4_ECOLX</name>
<geneLocation type="plasmid" evidence="1">
    <name>RCS69_pI</name>
</geneLocation>
<organism evidence="1">
    <name type="scientific">Escherichia coli</name>
    <dbReference type="NCBI Taxonomy" id="562"/>
    <lineage>
        <taxon>Bacteria</taxon>
        <taxon>Pseudomonadati</taxon>
        <taxon>Pseudomonadota</taxon>
        <taxon>Gammaproteobacteria</taxon>
        <taxon>Enterobacterales</taxon>
        <taxon>Enterobacteriaceae</taxon>
        <taxon>Escherichia</taxon>
    </lineage>
</organism>
<accession>A0A0L7AID4</accession>
<sequence length="78" mass="8798">MKKLILPLALFLLAGCDSEHPVSWYKEHDQERKAMVEKCRDDAALKVKPDCQNALEAEKDLKVFGKNDDGLSMPKVTP</sequence>
<keyword evidence="1" id="KW-0614">Plasmid</keyword>